<dbReference type="PaxDb" id="2903-EOD26300"/>
<dbReference type="GO" id="GO:0006629">
    <property type="term" value="P:lipid metabolic process"/>
    <property type="evidence" value="ECO:0007669"/>
    <property type="project" value="InterPro"/>
</dbReference>
<evidence type="ECO:0000313" key="3">
    <source>
        <dbReference type="EnsemblProtists" id="EOD26300"/>
    </source>
</evidence>
<dbReference type="Proteomes" id="UP000013827">
    <property type="component" value="Unassembled WGS sequence"/>
</dbReference>
<reference evidence="3" key="2">
    <citation type="submission" date="2024-10" db="UniProtKB">
        <authorList>
            <consortium name="EnsemblProtists"/>
        </authorList>
    </citation>
    <scope>IDENTIFICATION</scope>
</reference>
<dbReference type="RefSeq" id="XP_005778729.1">
    <property type="nucleotide sequence ID" value="XM_005778672.1"/>
</dbReference>
<dbReference type="KEGG" id="ehx:EMIHUDRAFT_236781"/>
<protein>
    <recommendedName>
        <fullName evidence="2">Fatty acid desaturase domain-containing protein</fullName>
    </recommendedName>
</protein>
<dbReference type="Pfam" id="PF00487">
    <property type="entry name" value="FA_desaturase"/>
    <property type="match status" value="1"/>
</dbReference>
<evidence type="ECO:0000259" key="2">
    <source>
        <dbReference type="Pfam" id="PF00487"/>
    </source>
</evidence>
<feature type="domain" description="Fatty acid desaturase" evidence="2">
    <location>
        <begin position="50"/>
        <end position="302"/>
    </location>
</feature>
<proteinExistence type="predicted"/>
<feature type="transmembrane region" description="Helical" evidence="1">
    <location>
        <begin position="181"/>
        <end position="199"/>
    </location>
</feature>
<keyword evidence="1" id="KW-0812">Transmembrane</keyword>
<dbReference type="AlphaFoldDB" id="A0A0D3JS15"/>
<dbReference type="EnsemblProtists" id="EOD26300">
    <property type="protein sequence ID" value="EOD26300"/>
    <property type="gene ID" value="EMIHUDRAFT_236781"/>
</dbReference>
<dbReference type="GeneID" id="17271846"/>
<keyword evidence="4" id="KW-1185">Reference proteome</keyword>
<evidence type="ECO:0000313" key="4">
    <source>
        <dbReference type="Proteomes" id="UP000013827"/>
    </source>
</evidence>
<name>A0A0D3JS15_EMIH1</name>
<sequence>MDGWTHRLRLPTLRDPRGAWMTFAAIFYVVGGIACSLYCYLHTGDLSAAALGGAVLLAAHSRSIAAWLVHEFAHSTLFLESEWNTAAGVAMMWLCGCPYVDFVHCKRIHIAHHKDRADTGSFDHQEDLRKLRAPLLNAVYALEYFYVPVVECLVHARVALCPLGLYPLARRDPSTPMRITLTAFAGVIALLALWSHLWIAGGVRAVALRAVEACLMTHFHAIHDCFQHTYEVIADENWETMYAHGPGERTAAYEEENTYSNLLSTRWPLLNLASLNFGYHNAHHARMMTPWYELPNLHARLYGAKSFIRLLHHRESRPQYPGRRSTKMPSEQPRYKLLRVPGCATCVPRAGGCKGLMGRF</sequence>
<accession>A0A0D3JS15</accession>
<dbReference type="InterPro" id="IPR005804">
    <property type="entry name" value="FA_desaturase_dom"/>
</dbReference>
<dbReference type="PROSITE" id="PS51257">
    <property type="entry name" value="PROKAR_LIPOPROTEIN"/>
    <property type="match status" value="1"/>
</dbReference>
<evidence type="ECO:0000256" key="1">
    <source>
        <dbReference type="SAM" id="Phobius"/>
    </source>
</evidence>
<reference evidence="4" key="1">
    <citation type="journal article" date="2013" name="Nature">
        <title>Pan genome of the phytoplankton Emiliania underpins its global distribution.</title>
        <authorList>
            <person name="Read B.A."/>
            <person name="Kegel J."/>
            <person name="Klute M.J."/>
            <person name="Kuo A."/>
            <person name="Lefebvre S.C."/>
            <person name="Maumus F."/>
            <person name="Mayer C."/>
            <person name="Miller J."/>
            <person name="Monier A."/>
            <person name="Salamov A."/>
            <person name="Young J."/>
            <person name="Aguilar M."/>
            <person name="Claverie J.M."/>
            <person name="Frickenhaus S."/>
            <person name="Gonzalez K."/>
            <person name="Herman E.K."/>
            <person name="Lin Y.C."/>
            <person name="Napier J."/>
            <person name="Ogata H."/>
            <person name="Sarno A.F."/>
            <person name="Shmutz J."/>
            <person name="Schroeder D."/>
            <person name="de Vargas C."/>
            <person name="Verret F."/>
            <person name="von Dassow P."/>
            <person name="Valentin K."/>
            <person name="Van de Peer Y."/>
            <person name="Wheeler G."/>
            <person name="Dacks J.B."/>
            <person name="Delwiche C.F."/>
            <person name="Dyhrman S.T."/>
            <person name="Glockner G."/>
            <person name="John U."/>
            <person name="Richards T."/>
            <person name="Worden A.Z."/>
            <person name="Zhang X."/>
            <person name="Grigoriev I.V."/>
            <person name="Allen A.E."/>
            <person name="Bidle K."/>
            <person name="Borodovsky M."/>
            <person name="Bowler C."/>
            <person name="Brownlee C."/>
            <person name="Cock J.M."/>
            <person name="Elias M."/>
            <person name="Gladyshev V.N."/>
            <person name="Groth M."/>
            <person name="Guda C."/>
            <person name="Hadaegh A."/>
            <person name="Iglesias-Rodriguez M.D."/>
            <person name="Jenkins J."/>
            <person name="Jones B.M."/>
            <person name="Lawson T."/>
            <person name="Leese F."/>
            <person name="Lindquist E."/>
            <person name="Lobanov A."/>
            <person name="Lomsadze A."/>
            <person name="Malik S.B."/>
            <person name="Marsh M.E."/>
            <person name="Mackinder L."/>
            <person name="Mock T."/>
            <person name="Mueller-Roeber B."/>
            <person name="Pagarete A."/>
            <person name="Parker M."/>
            <person name="Probert I."/>
            <person name="Quesneville H."/>
            <person name="Raines C."/>
            <person name="Rensing S.A."/>
            <person name="Riano-Pachon D.M."/>
            <person name="Richier S."/>
            <person name="Rokitta S."/>
            <person name="Shiraiwa Y."/>
            <person name="Soanes D.M."/>
            <person name="van der Giezen M."/>
            <person name="Wahlund T.M."/>
            <person name="Williams B."/>
            <person name="Wilson W."/>
            <person name="Wolfe G."/>
            <person name="Wurch L.L."/>
        </authorList>
    </citation>
    <scope>NUCLEOTIDE SEQUENCE</scope>
</reference>
<organism evidence="3 4">
    <name type="scientific">Emiliania huxleyi (strain CCMP1516)</name>
    <dbReference type="NCBI Taxonomy" id="280463"/>
    <lineage>
        <taxon>Eukaryota</taxon>
        <taxon>Haptista</taxon>
        <taxon>Haptophyta</taxon>
        <taxon>Prymnesiophyceae</taxon>
        <taxon>Isochrysidales</taxon>
        <taxon>Noelaerhabdaceae</taxon>
        <taxon>Emiliania</taxon>
    </lineage>
</organism>
<dbReference type="CDD" id="cd01060">
    <property type="entry name" value="Membrane-FADS-like"/>
    <property type="match status" value="1"/>
</dbReference>
<keyword evidence="1" id="KW-0472">Membrane</keyword>
<dbReference type="HOGENOM" id="CLU_816041_0_0_1"/>
<keyword evidence="1" id="KW-1133">Transmembrane helix</keyword>
<feature type="transmembrane region" description="Helical" evidence="1">
    <location>
        <begin position="20"/>
        <end position="41"/>
    </location>
</feature>